<keyword evidence="4" id="KW-1185">Reference proteome</keyword>
<evidence type="ECO:0000313" key="2">
    <source>
        <dbReference type="EMBL" id="CAI9935155.1"/>
    </source>
</evidence>
<proteinExistence type="predicted"/>
<keyword evidence="1" id="KW-0472">Membrane</keyword>
<evidence type="ECO:0000313" key="4">
    <source>
        <dbReference type="Proteomes" id="UP001642409"/>
    </source>
</evidence>
<keyword evidence="1" id="KW-1133">Transmembrane helix</keyword>
<dbReference type="EMBL" id="CATOUU010000594">
    <property type="protein sequence ID" value="CAI9935155.1"/>
    <property type="molecule type" value="Genomic_DNA"/>
</dbReference>
<evidence type="ECO:0000313" key="3">
    <source>
        <dbReference type="EMBL" id="CAL6043295.1"/>
    </source>
</evidence>
<reference evidence="2" key="1">
    <citation type="submission" date="2023-06" db="EMBL/GenBank/DDBJ databases">
        <authorList>
            <person name="Kurt Z."/>
        </authorList>
    </citation>
    <scope>NUCLEOTIDE SEQUENCE</scope>
</reference>
<sequence>MLGCSQKVCITLQLYLGVICLIVGILCIVHGVLSNQNEFLICGVVVTICALINLMVAFNTCVKTKSFWKVIAPCCLKTKGTQGTYFSVESKDTVDQQLLM</sequence>
<feature type="transmembrane region" description="Helical" evidence="1">
    <location>
        <begin position="12"/>
        <end position="33"/>
    </location>
</feature>
<evidence type="ECO:0000256" key="1">
    <source>
        <dbReference type="SAM" id="Phobius"/>
    </source>
</evidence>
<dbReference type="EMBL" id="CAXDID020000156">
    <property type="protein sequence ID" value="CAL6043295.1"/>
    <property type="molecule type" value="Genomic_DNA"/>
</dbReference>
<reference evidence="3 4" key="2">
    <citation type="submission" date="2024-07" db="EMBL/GenBank/DDBJ databases">
        <authorList>
            <person name="Akdeniz Z."/>
        </authorList>
    </citation>
    <scope>NUCLEOTIDE SEQUENCE [LARGE SCALE GENOMIC DNA]</scope>
</reference>
<dbReference type="AlphaFoldDB" id="A0AA86TYZ0"/>
<gene>
    <name evidence="2" type="ORF">HINF_LOCUS22800</name>
    <name evidence="3" type="ORF">HINF_LOCUS40006</name>
</gene>
<keyword evidence="1" id="KW-0812">Transmembrane</keyword>
<comment type="caution">
    <text evidence="2">The sequence shown here is derived from an EMBL/GenBank/DDBJ whole genome shotgun (WGS) entry which is preliminary data.</text>
</comment>
<name>A0AA86TYZ0_9EUKA</name>
<organism evidence="2">
    <name type="scientific">Hexamita inflata</name>
    <dbReference type="NCBI Taxonomy" id="28002"/>
    <lineage>
        <taxon>Eukaryota</taxon>
        <taxon>Metamonada</taxon>
        <taxon>Diplomonadida</taxon>
        <taxon>Hexamitidae</taxon>
        <taxon>Hexamitinae</taxon>
        <taxon>Hexamita</taxon>
    </lineage>
</organism>
<accession>A0AA86TYZ0</accession>
<feature type="transmembrane region" description="Helical" evidence="1">
    <location>
        <begin position="39"/>
        <end position="62"/>
    </location>
</feature>
<protein>
    <submittedName>
        <fullName evidence="3">Hypothetical_protein</fullName>
    </submittedName>
</protein>
<dbReference type="Proteomes" id="UP001642409">
    <property type="component" value="Unassembled WGS sequence"/>
</dbReference>